<dbReference type="SUPFAM" id="SSF52540">
    <property type="entry name" value="P-loop containing nucleoside triphosphate hydrolases"/>
    <property type="match status" value="2"/>
</dbReference>
<dbReference type="Pfam" id="PF04068">
    <property type="entry name" value="Fer4_RLI"/>
    <property type="match status" value="1"/>
</dbReference>
<dbReference type="InterPro" id="IPR003593">
    <property type="entry name" value="AAA+_ATPase"/>
</dbReference>
<dbReference type="PRINTS" id="PR01868">
    <property type="entry name" value="ABCEFAMILY"/>
</dbReference>
<accession>A0ABP0BRU0</accession>
<dbReference type="Pfam" id="PF00005">
    <property type="entry name" value="ABC_tran"/>
    <property type="match status" value="2"/>
</dbReference>
<dbReference type="SUPFAM" id="SSF54862">
    <property type="entry name" value="4Fe-4S ferredoxins"/>
    <property type="match status" value="1"/>
</dbReference>
<comment type="caution">
    <text evidence="6">The sequence shown here is derived from an EMBL/GenBank/DDBJ whole genome shotgun (WGS) entry which is preliminary data.</text>
</comment>
<keyword evidence="1" id="KW-0547">Nucleotide-binding</keyword>
<protein>
    <submittedName>
        <fullName evidence="6">Fe-S cluster-binding ribosome biosynthesis protein</fullName>
    </submittedName>
</protein>
<feature type="domain" description="4Fe-4S ferredoxin-type" evidence="5">
    <location>
        <begin position="42"/>
        <end position="71"/>
    </location>
</feature>
<name>A0ABP0BRU0_9PEZI</name>
<dbReference type="SMART" id="SM00382">
    <property type="entry name" value="AAA"/>
    <property type="match status" value="2"/>
</dbReference>
<dbReference type="Proteomes" id="UP001642482">
    <property type="component" value="Unassembled WGS sequence"/>
</dbReference>
<evidence type="ECO:0000313" key="7">
    <source>
        <dbReference type="Proteomes" id="UP001642482"/>
    </source>
</evidence>
<reference evidence="6 7" key="1">
    <citation type="submission" date="2024-01" db="EMBL/GenBank/DDBJ databases">
        <authorList>
            <person name="Allen C."/>
            <person name="Tagirdzhanova G."/>
        </authorList>
    </citation>
    <scope>NUCLEOTIDE SEQUENCE [LARGE SCALE GENOMIC DNA]</scope>
</reference>
<dbReference type="NCBIfam" id="NF009945">
    <property type="entry name" value="PRK13409.1"/>
    <property type="match status" value="1"/>
</dbReference>
<keyword evidence="2" id="KW-0067">ATP-binding</keyword>
<feature type="region of interest" description="Disordered" evidence="3">
    <location>
        <begin position="605"/>
        <end position="681"/>
    </location>
</feature>
<dbReference type="InterPro" id="IPR007209">
    <property type="entry name" value="RNaseL-inhib-like_metal-bd_dom"/>
</dbReference>
<evidence type="ECO:0000256" key="3">
    <source>
        <dbReference type="SAM" id="MobiDB-lite"/>
    </source>
</evidence>
<dbReference type="InterPro" id="IPR013283">
    <property type="entry name" value="RLI1"/>
</dbReference>
<dbReference type="PROSITE" id="PS50893">
    <property type="entry name" value="ABC_TRANSPORTER_2"/>
    <property type="match status" value="2"/>
</dbReference>
<evidence type="ECO:0000256" key="1">
    <source>
        <dbReference type="ARBA" id="ARBA00022741"/>
    </source>
</evidence>
<evidence type="ECO:0000313" key="6">
    <source>
        <dbReference type="EMBL" id="CAK7222227.1"/>
    </source>
</evidence>
<dbReference type="InterPro" id="IPR034348">
    <property type="entry name" value="RLI_dom_1"/>
</dbReference>
<dbReference type="InterPro" id="IPR027417">
    <property type="entry name" value="P-loop_NTPase"/>
</dbReference>
<gene>
    <name evidence="6" type="primary">RLI1</name>
    <name evidence="6" type="ORF">SEUCBS140593_004826</name>
</gene>
<dbReference type="CDD" id="cd03236">
    <property type="entry name" value="ABC_RNaseL_inhibitor_domain1"/>
    <property type="match status" value="1"/>
</dbReference>
<dbReference type="EMBL" id="CAWUHD010000043">
    <property type="protein sequence ID" value="CAK7222227.1"/>
    <property type="molecule type" value="Genomic_DNA"/>
</dbReference>
<dbReference type="InterPro" id="IPR003439">
    <property type="entry name" value="ABC_transporter-like_ATP-bd"/>
</dbReference>
<organism evidence="6 7">
    <name type="scientific">Sporothrix eucalyptigena</name>
    <dbReference type="NCBI Taxonomy" id="1812306"/>
    <lineage>
        <taxon>Eukaryota</taxon>
        <taxon>Fungi</taxon>
        <taxon>Dikarya</taxon>
        <taxon>Ascomycota</taxon>
        <taxon>Pezizomycotina</taxon>
        <taxon>Sordariomycetes</taxon>
        <taxon>Sordariomycetidae</taxon>
        <taxon>Ophiostomatales</taxon>
        <taxon>Ophiostomataceae</taxon>
        <taxon>Sporothrix</taxon>
    </lineage>
</organism>
<dbReference type="PANTHER" id="PTHR19248">
    <property type="entry name" value="ATP-BINDING TRANSPORT PROTEIN-RELATED"/>
    <property type="match status" value="1"/>
</dbReference>
<evidence type="ECO:0000256" key="2">
    <source>
        <dbReference type="ARBA" id="ARBA00022840"/>
    </source>
</evidence>
<dbReference type="Gene3D" id="3.40.50.300">
    <property type="entry name" value="P-loop containing nucleotide triphosphate hydrolases"/>
    <property type="match status" value="2"/>
</dbReference>
<evidence type="ECO:0000259" key="4">
    <source>
        <dbReference type="PROSITE" id="PS50893"/>
    </source>
</evidence>
<keyword evidence="7" id="KW-1185">Reference proteome</keyword>
<feature type="domain" description="ABC transporter" evidence="4">
    <location>
        <begin position="66"/>
        <end position="314"/>
    </location>
</feature>
<dbReference type="InterPro" id="IPR017871">
    <property type="entry name" value="ABC_transporter-like_CS"/>
</dbReference>
<feature type="compositionally biased region" description="Acidic residues" evidence="3">
    <location>
        <begin position="667"/>
        <end position="681"/>
    </location>
</feature>
<evidence type="ECO:0000259" key="5">
    <source>
        <dbReference type="PROSITE" id="PS51379"/>
    </source>
</evidence>
<dbReference type="Pfam" id="PF00037">
    <property type="entry name" value="Fer4"/>
    <property type="match status" value="1"/>
</dbReference>
<dbReference type="PROSITE" id="PS00211">
    <property type="entry name" value="ABC_TRANSPORTER_1"/>
    <property type="match status" value="1"/>
</dbReference>
<proteinExistence type="predicted"/>
<dbReference type="InterPro" id="IPR017896">
    <property type="entry name" value="4Fe4S_Fe-S-bd"/>
</dbReference>
<feature type="domain" description="ABC transporter" evidence="4">
    <location>
        <begin position="344"/>
        <end position="561"/>
    </location>
</feature>
<sequence length="681" mass="75726">MSDKLTRVAIVSSDKKCRQECKKSCPVVRSGKLCIEVTPESRIAFLSESLCIGCGICPKKCPFGAINIINLPTNLESQVTHRYSANSFKLHRLPTPRPGQVLGLVGTNGIGKSTALKILSGKLKPNLGKYDNPPDWEDVIKYFRGSELQNYFTKLLEDDLKAIVKPQYVDQIPKAIRGPNKSVKFLIESRASLDNLDDVLDTLELRHIYDRDVNLLSGGELQRFAIGTVCVQSADVYMFDEPSSYLDVKQRLAAARIIRSLLRNDDYVIVVEHDLSVLDYLSDYICVLYGQPAVYGVVTLPHSVREGINIFLDGHIPTENLRFRNESLTFKLSEGADEFIADRSRAFHYPKMEKTMGSFKLDIDTGDFTDSEIIVLMGENGTGKTTFCRLLAGALKPDGTNRVPEMKISMKPQTITPKFEGTVRQLFFKKIRPAFLSPQFQTDVVKPLKLDDFIDQEVKNLSGGELQRVAIVLALGLPADIYLIDEPSAYLDSEQRIIAARVIKRFIMHAKKTAFIVEHDFIMATYLADRVIVFDGQPGINAHANTPESLLTGCNTFLKNLDVTFRRDPVNYRPRINKSNSQLDQEQKASGNFFFLEEDNSKASLSLASSPTPVPLHDPRRRVSSHETKGGAEDDCNNNNNMTDDDSAVVLSISSATAAGGMHNDGNDDNDDGGDDDEPEG</sequence>
<dbReference type="PROSITE" id="PS51379">
    <property type="entry name" value="4FE4S_FER_2"/>
    <property type="match status" value="1"/>
</dbReference>